<evidence type="ECO:0008006" key="3">
    <source>
        <dbReference type="Google" id="ProtNLM"/>
    </source>
</evidence>
<gene>
    <name evidence="1" type="ORF">GNZ18_09980</name>
</gene>
<dbReference type="EMBL" id="WOFH01000003">
    <property type="protein sequence ID" value="MUN36924.1"/>
    <property type="molecule type" value="Genomic_DNA"/>
</dbReference>
<protein>
    <recommendedName>
        <fullName evidence="3">Tetratricopeptide repeat protein</fullName>
    </recommendedName>
</protein>
<dbReference type="InterPro" id="IPR011990">
    <property type="entry name" value="TPR-like_helical_dom_sf"/>
</dbReference>
<proteinExistence type="predicted"/>
<dbReference type="AlphaFoldDB" id="A0A7K1KXK3"/>
<sequence length="400" mass="44022">MDLSGIRHRLDRFRDEDDGALLGPAADADLVALLTEVASEFPAGMTATERLQPTGELLDAVYLLAEFYECRADVHSQRNSRKALALQEMLDSTTLYAIVQGRSPGDVPPRMRKAIDDLADEGLETAERLAVLWCGQGRLYRRPVLVNIGISWLREIARTVESRGSRWPRVMQLLGGAVYGRFLQQGDLRDLDESIECSLLAAARLPKNSEETAIALGNAALASRTRYERCRGHPDIHRAMTIGRDALAACPLDSAQRPNFLGQLGATLRLWYEHTGRLSDLAEAERTLRQAVASISDDHPNRATHLNNLGLVLLTRHEAKSEPDVIDEAIRLLRAAATAPHPLQASYRSNLAVALRQRYASAEAPDEGDLTEAKAVLEEAAAGSNQKDPAWSIIMRNLAE</sequence>
<dbReference type="Gene3D" id="1.25.40.10">
    <property type="entry name" value="Tetratricopeptide repeat domain"/>
    <property type="match status" value="1"/>
</dbReference>
<evidence type="ECO:0000313" key="2">
    <source>
        <dbReference type="Proteomes" id="UP000432015"/>
    </source>
</evidence>
<accession>A0A7K1KXK3</accession>
<evidence type="ECO:0000313" key="1">
    <source>
        <dbReference type="EMBL" id="MUN36924.1"/>
    </source>
</evidence>
<reference evidence="1 2" key="1">
    <citation type="submission" date="2019-11" db="EMBL/GenBank/DDBJ databases">
        <authorList>
            <person name="Cao P."/>
        </authorList>
    </citation>
    <scope>NUCLEOTIDE SEQUENCE [LARGE SCALE GENOMIC DNA]</scope>
    <source>
        <strain evidence="1 2">NEAU-AAG5</strain>
    </source>
</reference>
<organism evidence="1 2">
    <name type="scientific">Actinomadura litoris</name>
    <dbReference type="NCBI Taxonomy" id="2678616"/>
    <lineage>
        <taxon>Bacteria</taxon>
        <taxon>Bacillati</taxon>
        <taxon>Actinomycetota</taxon>
        <taxon>Actinomycetes</taxon>
        <taxon>Streptosporangiales</taxon>
        <taxon>Thermomonosporaceae</taxon>
        <taxon>Actinomadura</taxon>
    </lineage>
</organism>
<dbReference type="RefSeq" id="WP_156215958.1">
    <property type="nucleotide sequence ID" value="NZ_WOFH01000003.1"/>
</dbReference>
<keyword evidence="2" id="KW-1185">Reference proteome</keyword>
<name>A0A7K1KXK3_9ACTN</name>
<comment type="caution">
    <text evidence="1">The sequence shown here is derived from an EMBL/GenBank/DDBJ whole genome shotgun (WGS) entry which is preliminary data.</text>
</comment>
<dbReference type="Proteomes" id="UP000432015">
    <property type="component" value="Unassembled WGS sequence"/>
</dbReference>